<dbReference type="OrthoDB" id="7356934at2"/>
<proteinExistence type="predicted"/>
<keyword evidence="2" id="KW-1185">Reference proteome</keyword>
<dbReference type="Pfam" id="PF12096">
    <property type="entry name" value="DUF3572"/>
    <property type="match status" value="1"/>
</dbReference>
<gene>
    <name evidence="1" type="ORF">EK403_04505</name>
</gene>
<sequence length="95" mass="10139">MRRHAVIEPSAEDVAGRALGFLAADPERLGRFLALSGLDPATIREAAREPGFLPGVLDHILTDERLLTEFAEAEGLALEAVGRARAAFGAPHPEQ</sequence>
<accession>A0A4Q0MLR2</accession>
<dbReference type="EMBL" id="RYFI01000003">
    <property type="protein sequence ID" value="RXF74660.1"/>
    <property type="molecule type" value="Genomic_DNA"/>
</dbReference>
<dbReference type="InterPro" id="IPR021955">
    <property type="entry name" value="DUF3572"/>
</dbReference>
<dbReference type="RefSeq" id="WP_128776310.1">
    <property type="nucleotide sequence ID" value="NZ_RYFI01000003.1"/>
</dbReference>
<dbReference type="AlphaFoldDB" id="A0A4Q0MLR2"/>
<evidence type="ECO:0000313" key="2">
    <source>
        <dbReference type="Proteomes" id="UP000289708"/>
    </source>
</evidence>
<organism evidence="1 2">
    <name type="scientific">Hansschlegelia zhihuaiae</name>
    <dbReference type="NCBI Taxonomy" id="405005"/>
    <lineage>
        <taxon>Bacteria</taxon>
        <taxon>Pseudomonadati</taxon>
        <taxon>Pseudomonadota</taxon>
        <taxon>Alphaproteobacteria</taxon>
        <taxon>Hyphomicrobiales</taxon>
        <taxon>Methylopilaceae</taxon>
        <taxon>Hansschlegelia</taxon>
    </lineage>
</organism>
<comment type="caution">
    <text evidence="1">The sequence shown here is derived from an EMBL/GenBank/DDBJ whole genome shotgun (WGS) entry which is preliminary data.</text>
</comment>
<evidence type="ECO:0000313" key="1">
    <source>
        <dbReference type="EMBL" id="RXF74660.1"/>
    </source>
</evidence>
<name>A0A4Q0MLR2_9HYPH</name>
<dbReference type="Proteomes" id="UP000289708">
    <property type="component" value="Unassembled WGS sequence"/>
</dbReference>
<protein>
    <submittedName>
        <fullName evidence="1">DUF3572 family protein</fullName>
    </submittedName>
</protein>
<reference evidence="1 2" key="1">
    <citation type="submission" date="2018-12" db="EMBL/GenBank/DDBJ databases">
        <title>bacterium Hansschlegelia zhihuaiae S113.</title>
        <authorList>
            <person name="He J."/>
        </authorList>
    </citation>
    <scope>NUCLEOTIDE SEQUENCE [LARGE SCALE GENOMIC DNA]</scope>
    <source>
        <strain evidence="1 2">S 113</strain>
    </source>
</reference>